<sequence>MEPAVHLYNKSDYIETDTGNKVSRKAHIYGIQNIVLGGKSIVQDGAVLRGDLRRAGAGHSVVITTGRFCHIHPRVIIRPPYKLYKGSFSYYPMKMGDHVVIESDTVSEASSIGSYIHIGKDCVIGRFVVIKDCVKILDGSVVPANTIIPPFSVYGGNPAKLVDEWTEAAQEIMQEDTVQYYYSGFLCRAST</sequence>
<protein>
    <recommendedName>
        <fullName evidence="5">Dynactin subunit 5</fullName>
    </recommendedName>
</protein>
<dbReference type="PANTHER" id="PTHR46126:SF1">
    <property type="entry name" value="DYNACTIN SUBUNIT 5"/>
    <property type="match status" value="1"/>
</dbReference>
<gene>
    <name evidence="6" type="ORF">BASA50_010314</name>
</gene>
<keyword evidence="7" id="KW-1185">Reference proteome</keyword>
<dbReference type="CDD" id="cd03359">
    <property type="entry name" value="LbH_Dynactin_5"/>
    <property type="match status" value="1"/>
</dbReference>
<evidence type="ECO:0000313" key="7">
    <source>
        <dbReference type="Proteomes" id="UP001648503"/>
    </source>
</evidence>
<evidence type="ECO:0000256" key="2">
    <source>
        <dbReference type="ARBA" id="ARBA00022490"/>
    </source>
</evidence>
<evidence type="ECO:0000256" key="1">
    <source>
        <dbReference type="ARBA" id="ARBA00004245"/>
    </source>
</evidence>
<dbReference type="InterPro" id="IPR011004">
    <property type="entry name" value="Trimer_LpxA-like_sf"/>
</dbReference>
<comment type="similarity">
    <text evidence="4">Belongs to the dynactin subunits 5/6 family. Dynactin subunit 5 subfamily.</text>
</comment>
<comment type="caution">
    <text evidence="6">The sequence shown here is derived from an EMBL/GenBank/DDBJ whole genome shotgun (WGS) entry which is preliminary data.</text>
</comment>
<dbReference type="EMBL" id="JAFCIX010000477">
    <property type="protein sequence ID" value="KAH6589030.1"/>
    <property type="molecule type" value="Genomic_DNA"/>
</dbReference>
<dbReference type="InterPro" id="IPR047125">
    <property type="entry name" value="DCTN5"/>
</dbReference>
<dbReference type="Gene3D" id="2.160.10.10">
    <property type="entry name" value="Hexapeptide repeat proteins"/>
    <property type="match status" value="1"/>
</dbReference>
<name>A0ABQ8EYV5_9FUNG</name>
<keyword evidence="3" id="KW-0206">Cytoskeleton</keyword>
<dbReference type="SUPFAM" id="SSF51161">
    <property type="entry name" value="Trimeric LpxA-like enzymes"/>
    <property type="match status" value="1"/>
</dbReference>
<evidence type="ECO:0000256" key="5">
    <source>
        <dbReference type="ARBA" id="ARBA00034865"/>
    </source>
</evidence>
<dbReference type="Proteomes" id="UP001648503">
    <property type="component" value="Unassembled WGS sequence"/>
</dbReference>
<comment type="subcellular location">
    <subcellularLocation>
        <location evidence="1">Cytoplasm</location>
        <location evidence="1">Cytoskeleton</location>
    </subcellularLocation>
</comment>
<dbReference type="PANTHER" id="PTHR46126">
    <property type="entry name" value="DYNACTIN SUBUNIT 5"/>
    <property type="match status" value="1"/>
</dbReference>
<organism evidence="6 7">
    <name type="scientific">Batrachochytrium salamandrivorans</name>
    <dbReference type="NCBI Taxonomy" id="1357716"/>
    <lineage>
        <taxon>Eukaryota</taxon>
        <taxon>Fungi</taxon>
        <taxon>Fungi incertae sedis</taxon>
        <taxon>Chytridiomycota</taxon>
        <taxon>Chytridiomycota incertae sedis</taxon>
        <taxon>Chytridiomycetes</taxon>
        <taxon>Rhizophydiales</taxon>
        <taxon>Rhizophydiales incertae sedis</taxon>
        <taxon>Batrachochytrium</taxon>
    </lineage>
</organism>
<evidence type="ECO:0000313" key="6">
    <source>
        <dbReference type="EMBL" id="KAH6589030.1"/>
    </source>
</evidence>
<evidence type="ECO:0000256" key="3">
    <source>
        <dbReference type="ARBA" id="ARBA00023212"/>
    </source>
</evidence>
<proteinExistence type="inferred from homology"/>
<keyword evidence="2" id="KW-0963">Cytoplasm</keyword>
<accession>A0ABQ8EYV5</accession>
<reference evidence="6 7" key="1">
    <citation type="submission" date="2021-02" db="EMBL/GenBank/DDBJ databases">
        <title>Variation within the Batrachochytrium salamandrivorans European outbreak.</title>
        <authorList>
            <person name="Kelly M."/>
            <person name="Pasmans F."/>
            <person name="Shea T.P."/>
            <person name="Munoz J.F."/>
            <person name="Carranza S."/>
            <person name="Cuomo C.A."/>
            <person name="Martel A."/>
        </authorList>
    </citation>
    <scope>NUCLEOTIDE SEQUENCE [LARGE SCALE GENOMIC DNA]</scope>
    <source>
        <strain evidence="6 7">AMFP18/2</strain>
    </source>
</reference>
<evidence type="ECO:0000256" key="4">
    <source>
        <dbReference type="ARBA" id="ARBA00034706"/>
    </source>
</evidence>
<dbReference type="Pfam" id="PF21711">
    <property type="entry name" value="DCTN5"/>
    <property type="match status" value="1"/>
</dbReference>